<keyword evidence="2" id="KW-1185">Reference proteome</keyword>
<dbReference type="Proteomes" id="UP001433508">
    <property type="component" value="Unassembled WGS sequence"/>
</dbReference>
<evidence type="ECO:0000313" key="2">
    <source>
        <dbReference type="Proteomes" id="UP001433508"/>
    </source>
</evidence>
<dbReference type="EMBL" id="MU971341">
    <property type="protein sequence ID" value="KAK9240097.1"/>
    <property type="molecule type" value="Genomic_DNA"/>
</dbReference>
<accession>A0ACC3TB29</accession>
<reference evidence="2" key="1">
    <citation type="journal article" date="2024" name="Front. Bioeng. Biotechnol.">
        <title>Genome-scale model development and genomic sequencing of the oleaginous clade Lipomyces.</title>
        <authorList>
            <person name="Czajka J.J."/>
            <person name="Han Y."/>
            <person name="Kim J."/>
            <person name="Mondo S.J."/>
            <person name="Hofstad B.A."/>
            <person name="Robles A."/>
            <person name="Haridas S."/>
            <person name="Riley R."/>
            <person name="LaButti K."/>
            <person name="Pangilinan J."/>
            <person name="Andreopoulos W."/>
            <person name="Lipzen A."/>
            <person name="Yan J."/>
            <person name="Wang M."/>
            <person name="Ng V."/>
            <person name="Grigoriev I.V."/>
            <person name="Spatafora J.W."/>
            <person name="Magnuson J.K."/>
            <person name="Baker S.E."/>
            <person name="Pomraning K.R."/>
        </authorList>
    </citation>
    <scope>NUCLEOTIDE SEQUENCE [LARGE SCALE GENOMIC DNA]</scope>
    <source>
        <strain evidence="2">CBS 7786</strain>
    </source>
</reference>
<gene>
    <name evidence="1" type="ORF">V1525DRAFT_395983</name>
</gene>
<protein>
    <submittedName>
        <fullName evidence="1">Class II histone deacetylase complex subunits 2 and 3-domain-containing protein</fullName>
    </submittedName>
</protein>
<proteinExistence type="predicted"/>
<sequence length="1410" mass="155475">MRPVVARHSSSTSKSDSVEPQLSSLDYKAVIEKDTKCTPQHPDSEYTLRHSARMPTSTLEEADKPEDISYYTADHIKDEKKGRVLVVWSGIDATTGLPYEPSWVRRQDCTEELLTEWDESKKGRRHRPTQSLSSYHDKLSESSSAKTFSTPALLFKKQRPLRAPTSILRSSSSPGIKERDIFDFPSDEDSPEERARVRKKQRRSANSPAFEPSLSEYESALSQLQATFDSPSARARHQSQRFSASPASTYRSLSGSGKARHKQQISKSVPLATARLPSLESPQRNQTAFGESIIGTFESVKLSLVPIDPHLPIITKDSLRHDKPQTGRRSNGNKLFWSSSTSLSESASLPGSHSPSSVFRYHSTEQLSSPSDVKKEYSPEAPFSPRVSASVIDISDEHTEPARESQSQASDLEKHSEANPSIDPLSQSQSLFSYKTTISDSDPQISDVSVRTLLKPISDDSPSTKDLKDSVPSQISPDLIEVPATASQERAPLSESSPAELDTSAFVEDSQYSNQNGPEASARQELSLPERYSKESPVNSPVPDSQANESAPVCVAGPFTLVEEDTLDRVEGWLSSTPFPSAKTEAGDQENMDHLELDSFPRPAHLDTQVLNASSNVSLNTTEPSAPAKESILQESSPVMQDVEVATTAASPEQKETPASTSPHSASKAMTEGLASGVARLPDNNVTDGSITLDKYRLGPAEYAVPVGLRDFQRQMYEQVLILHSSEILRFCDFGSSSKAFRDRLAPDMLKVLNRTLLAATHPYLLVPTLMPRNLSDKDESRYIVHSSEKFRILDNIITVFKENGLKLGIVAREGHTMDTVSNFLGGRRIKYARRDGTSESEAATDEENVNSDHEAFAKVTVVIVPSTATDNYAKKKKFSLPKVDLVVALDASFIGSELQVRQLRGVTNEGDIPDVPVLRLVSVNTSEHALLSAAATLGLHDSVIDTEVLSSIITAVTLLRAQAGKLPDSVVKEIDAMPAKLPAWLAGGCATVFPVSLIAPSADRSFSSNIPSTMFLVRAFTPADVDDALSSLSGESIVSELLDVLDAENQTSLTLTIETALRHILKCARAADDIDGGSVVRQSQQPSAKMTIVPSLLEQDGSSYPHQDFSHDHLEGSDVVMHNDEDDFHSEADLDALTINEKEEMIRQLREQKLSTQLALRSKESELAHYKEHHSNLLIRYENADKMMNQLIANNEELEARVKTAERRIERGEAEKSRLREQIADIKVKLQTAEQTLLDGTADMRELQQLRSKVTELEDENKKLSDKLHNRNTETEYMRAEYQKASIAAAEAALDLKAVQEANEELRRKVNGDMVRLKRMQWDSEREQKDQMIKELNLRIENLESSVKRLQLDRQGTRGRYGVRSSSVPRRGLSPATRSRASSPATTGTVTPTSAPASSHPLQYVFPGP</sequence>
<comment type="caution">
    <text evidence="1">The sequence shown here is derived from an EMBL/GenBank/DDBJ whole genome shotgun (WGS) entry which is preliminary data.</text>
</comment>
<evidence type="ECO:0000313" key="1">
    <source>
        <dbReference type="EMBL" id="KAK9240097.1"/>
    </source>
</evidence>
<organism evidence="1 2">
    <name type="scientific">Lipomyces kononenkoae</name>
    <name type="common">Yeast</name>
    <dbReference type="NCBI Taxonomy" id="34357"/>
    <lineage>
        <taxon>Eukaryota</taxon>
        <taxon>Fungi</taxon>
        <taxon>Dikarya</taxon>
        <taxon>Ascomycota</taxon>
        <taxon>Saccharomycotina</taxon>
        <taxon>Lipomycetes</taxon>
        <taxon>Lipomycetales</taxon>
        <taxon>Lipomycetaceae</taxon>
        <taxon>Lipomyces</taxon>
    </lineage>
</organism>
<name>A0ACC3TB29_LIPKO</name>